<dbReference type="OrthoDB" id="134352at2157"/>
<dbReference type="PATRIC" id="fig|523844.20.peg.1533"/>
<name>A0A0E3H8U6_METTT</name>
<proteinExistence type="predicted"/>
<protein>
    <submittedName>
        <fullName evidence="1">Uncharacterized protein</fullName>
    </submittedName>
</protein>
<dbReference type="HOGENOM" id="CLU_759934_0_0_2"/>
<organism evidence="1 2">
    <name type="scientific">Methanosarcina thermophila (strain ATCC 43570 / DSM 1825 / OCM 12 / VKM B-1830 / TM-1)</name>
    <dbReference type="NCBI Taxonomy" id="523844"/>
    <lineage>
        <taxon>Archaea</taxon>
        <taxon>Methanobacteriati</taxon>
        <taxon>Methanobacteriota</taxon>
        <taxon>Stenosarchaea group</taxon>
        <taxon>Methanomicrobia</taxon>
        <taxon>Methanosarcinales</taxon>
        <taxon>Methanosarcinaceae</taxon>
        <taxon>Methanosarcina</taxon>
    </lineage>
</organism>
<dbReference type="Proteomes" id="UP000066529">
    <property type="component" value="Chromosome"/>
</dbReference>
<evidence type="ECO:0000313" key="1">
    <source>
        <dbReference type="EMBL" id="AKB12969.1"/>
    </source>
</evidence>
<dbReference type="KEGG" id="mthr:MSTHT_1211"/>
<accession>A0A0E3H8U6</accession>
<evidence type="ECO:0000313" key="2">
    <source>
        <dbReference type="Proteomes" id="UP000066529"/>
    </source>
</evidence>
<dbReference type="GeneID" id="41603452"/>
<dbReference type="AlphaFoldDB" id="A0A0E3H8U6"/>
<dbReference type="RefSeq" id="WP_048167062.1">
    <property type="nucleotide sequence ID" value="NZ_CP009501.1"/>
</dbReference>
<gene>
    <name evidence="1" type="ORF">MSTHT_1211</name>
</gene>
<dbReference type="EMBL" id="CP009501">
    <property type="protein sequence ID" value="AKB12969.1"/>
    <property type="molecule type" value="Genomic_DNA"/>
</dbReference>
<sequence>MFLKQDKIVEKIREIPVTLGDVSESIFGGVNTKYRLLHRLALPEEGGSDSYYLCEGMCKPVFLEPELVYPYVSETFSDKFTFHPSPYGFMLPYELSEGGKRREYTIIPPEELKVRFPMTYGRILEFKRKFRHDNSPLKSSDYSIHGRKFMEYLNVPKIIATEGYHLQAAYDAAGNHVFENGCGIVLKDSSKYAYVTAVLNSSIARLFPSICRSEMAYSEYTAPAVMKHFPIVFPDNRLTEDLINTVSSYLSFLNRQKYARDYWVPDWLRELIDFYEQVSNLLVLDTYFLNSLDQRLMNALEENIHPYAGDLSSEENDPEDSDSLLSALYYIKQRILEASSSEKYKFNMGLPEILNFYQSNEGF</sequence>
<reference evidence="1 2" key="1">
    <citation type="submission" date="2014-07" db="EMBL/GenBank/DDBJ databases">
        <title>Methanogenic archaea and the global carbon cycle.</title>
        <authorList>
            <person name="Henriksen J.R."/>
            <person name="Luke J."/>
            <person name="Reinhart S."/>
            <person name="Benedict M.N."/>
            <person name="Youngblut N.D."/>
            <person name="Metcalf M.E."/>
            <person name="Whitaker R.J."/>
            <person name="Metcalf W.W."/>
        </authorList>
    </citation>
    <scope>NUCLEOTIDE SEQUENCE [LARGE SCALE GENOMIC DNA]</scope>
    <source>
        <strain evidence="2">ATCC 43570 / DSM 1825 / OCM 12 / VKM B-1830 / TM-1</strain>
    </source>
</reference>